<dbReference type="RefSeq" id="WP_244889291.1">
    <property type="nucleotide sequence ID" value="NZ_FRAW01000001.1"/>
</dbReference>
<dbReference type="Proteomes" id="UP000184275">
    <property type="component" value="Unassembled WGS sequence"/>
</dbReference>
<keyword evidence="3 6" id="KW-0238">DNA-binding</keyword>
<dbReference type="GO" id="GO:0032993">
    <property type="term" value="C:protein-DNA complex"/>
    <property type="evidence" value="ECO:0007669"/>
    <property type="project" value="TreeGrafter"/>
</dbReference>
<evidence type="ECO:0000256" key="4">
    <source>
        <dbReference type="ARBA" id="ARBA00023163"/>
    </source>
</evidence>
<proteinExistence type="inferred from homology"/>
<dbReference type="PRINTS" id="PR00039">
    <property type="entry name" value="HTHLYSR"/>
</dbReference>
<dbReference type="InterPro" id="IPR000847">
    <property type="entry name" value="LysR_HTH_N"/>
</dbReference>
<evidence type="ECO:0000313" key="7">
    <source>
        <dbReference type="Proteomes" id="UP000184275"/>
    </source>
</evidence>
<dbReference type="PANTHER" id="PTHR30346:SF28">
    <property type="entry name" value="HTH-TYPE TRANSCRIPTIONAL REGULATOR CYNR"/>
    <property type="match status" value="1"/>
</dbReference>
<evidence type="ECO:0000313" key="6">
    <source>
        <dbReference type="EMBL" id="SHK12400.1"/>
    </source>
</evidence>
<dbReference type="CDD" id="cd05466">
    <property type="entry name" value="PBP2_LTTR_substrate"/>
    <property type="match status" value="1"/>
</dbReference>
<keyword evidence="7" id="KW-1185">Reference proteome</keyword>
<feature type="domain" description="HTH lysR-type" evidence="5">
    <location>
        <begin position="10"/>
        <end position="67"/>
    </location>
</feature>
<evidence type="ECO:0000259" key="5">
    <source>
        <dbReference type="PROSITE" id="PS50931"/>
    </source>
</evidence>
<sequence length="304" mass="35552">MCEKSYNINMELTQLKYFLEVARTEHVTQSAKNLFIVQPALTQSIHKLEDELGIPLFKNQGRNIKLTENGRFFYEKLRPIYEELMALPQLLRDSADKQNYNVKLNVLAASTLITQAVIDYKQNNHELNIDLIQNEETKMFDICVRTYATYKPELDNTESDETFVTSEQIFLAVPSMSDYKKLDRISLFDIKENFIGLYGSKQYRKICNELCASIGFKARLTFESDNVLAVKEAIAAGIGVGFWPEISWGKMDHKKIHLLEITDADFKRDIVVSLRRNKQDNSKTETFYRFLTHYIDHRRHRKIR</sequence>
<gene>
    <name evidence="6" type="ORF">SAMN05720469_101154</name>
</gene>
<reference evidence="7" key="1">
    <citation type="submission" date="2016-11" db="EMBL/GenBank/DDBJ databases">
        <authorList>
            <person name="Varghese N."/>
            <person name="Submissions S."/>
        </authorList>
    </citation>
    <scope>NUCLEOTIDE SEQUENCE [LARGE SCALE GENOMIC DNA]</scope>
    <source>
        <strain evidence="7">UWOS</strain>
    </source>
</reference>
<comment type="similarity">
    <text evidence="1">Belongs to the LysR transcriptional regulatory family.</text>
</comment>
<dbReference type="GO" id="GO:0003700">
    <property type="term" value="F:DNA-binding transcription factor activity"/>
    <property type="evidence" value="ECO:0007669"/>
    <property type="project" value="InterPro"/>
</dbReference>
<dbReference type="FunFam" id="1.10.10.10:FF:000001">
    <property type="entry name" value="LysR family transcriptional regulator"/>
    <property type="match status" value="1"/>
</dbReference>
<dbReference type="Pfam" id="PF00126">
    <property type="entry name" value="HTH_1"/>
    <property type="match status" value="1"/>
</dbReference>
<dbReference type="SUPFAM" id="SSF53850">
    <property type="entry name" value="Periplasmic binding protein-like II"/>
    <property type="match status" value="1"/>
</dbReference>
<evidence type="ECO:0000256" key="1">
    <source>
        <dbReference type="ARBA" id="ARBA00009437"/>
    </source>
</evidence>
<dbReference type="InterPro" id="IPR036390">
    <property type="entry name" value="WH_DNA-bd_sf"/>
</dbReference>
<protein>
    <submittedName>
        <fullName evidence="6">DNA-binding transcriptional regulator, LysR family</fullName>
    </submittedName>
</protein>
<dbReference type="SUPFAM" id="SSF46785">
    <property type="entry name" value="Winged helix' DNA-binding domain"/>
    <property type="match status" value="1"/>
</dbReference>
<dbReference type="Gene3D" id="3.40.190.290">
    <property type="match status" value="1"/>
</dbReference>
<organism evidence="6 7">
    <name type="scientific">Fibrobacter intestinalis</name>
    <dbReference type="NCBI Taxonomy" id="28122"/>
    <lineage>
        <taxon>Bacteria</taxon>
        <taxon>Pseudomonadati</taxon>
        <taxon>Fibrobacterota</taxon>
        <taxon>Fibrobacteria</taxon>
        <taxon>Fibrobacterales</taxon>
        <taxon>Fibrobacteraceae</taxon>
        <taxon>Fibrobacter</taxon>
    </lineage>
</organism>
<dbReference type="PROSITE" id="PS50931">
    <property type="entry name" value="HTH_LYSR"/>
    <property type="match status" value="1"/>
</dbReference>
<dbReference type="Gene3D" id="1.10.10.10">
    <property type="entry name" value="Winged helix-like DNA-binding domain superfamily/Winged helix DNA-binding domain"/>
    <property type="match status" value="1"/>
</dbReference>
<dbReference type="PANTHER" id="PTHR30346">
    <property type="entry name" value="TRANSCRIPTIONAL DUAL REGULATOR HCAR-RELATED"/>
    <property type="match status" value="1"/>
</dbReference>
<keyword evidence="2" id="KW-0805">Transcription regulation</keyword>
<dbReference type="EMBL" id="FRAW01000001">
    <property type="protein sequence ID" value="SHK12400.1"/>
    <property type="molecule type" value="Genomic_DNA"/>
</dbReference>
<dbReference type="GO" id="GO:0003677">
    <property type="term" value="F:DNA binding"/>
    <property type="evidence" value="ECO:0007669"/>
    <property type="project" value="UniProtKB-KW"/>
</dbReference>
<dbReference type="AlphaFoldDB" id="A0A1M6PWU9"/>
<name>A0A1M6PWU9_9BACT</name>
<dbReference type="InterPro" id="IPR036388">
    <property type="entry name" value="WH-like_DNA-bd_sf"/>
</dbReference>
<evidence type="ECO:0000256" key="2">
    <source>
        <dbReference type="ARBA" id="ARBA00023015"/>
    </source>
</evidence>
<evidence type="ECO:0000256" key="3">
    <source>
        <dbReference type="ARBA" id="ARBA00023125"/>
    </source>
</evidence>
<keyword evidence="4" id="KW-0804">Transcription</keyword>
<dbReference type="InterPro" id="IPR005119">
    <property type="entry name" value="LysR_subst-bd"/>
</dbReference>
<dbReference type="Pfam" id="PF03466">
    <property type="entry name" value="LysR_substrate"/>
    <property type="match status" value="1"/>
</dbReference>
<accession>A0A1M6PWU9</accession>